<accession>A0A934IXJ3</accession>
<dbReference type="EMBL" id="JAELUP010000019">
    <property type="protein sequence ID" value="MBJ6361111.1"/>
    <property type="molecule type" value="Genomic_DNA"/>
</dbReference>
<dbReference type="InterPro" id="IPR036388">
    <property type="entry name" value="WH-like_DNA-bd_sf"/>
</dbReference>
<dbReference type="AlphaFoldDB" id="A0A934IXJ3"/>
<comment type="caution">
    <text evidence="2">The sequence shown here is derived from an EMBL/GenBank/DDBJ whole genome shotgun (WGS) entry which is preliminary data.</text>
</comment>
<protein>
    <submittedName>
        <fullName evidence="2">Replication protein</fullName>
    </submittedName>
</protein>
<dbReference type="NCBIfam" id="TIGR01610">
    <property type="entry name" value="phage_O_Nterm"/>
    <property type="match status" value="1"/>
</dbReference>
<dbReference type="InterPro" id="IPR006497">
    <property type="entry name" value="Phage_lambda_VrpO_N"/>
</dbReference>
<keyword evidence="3" id="KW-1185">Reference proteome</keyword>
<dbReference type="GO" id="GO:0006260">
    <property type="term" value="P:DNA replication"/>
    <property type="evidence" value="ECO:0007669"/>
    <property type="project" value="InterPro"/>
</dbReference>
<feature type="domain" description="Bacteriophage lambda Replication protein O N-terminal" evidence="1">
    <location>
        <begin position="14"/>
        <end position="104"/>
    </location>
</feature>
<sequence length="308" mass="36031">MDAPQNYLNKIKTNGFTAISNSIYQQLIQRDFTKRQLSVLLMILRLSYGCQRSNAYIPKLISFELCGVGKTNITNVLNSLVKQKVLHWDKIESTFAINQNVQDWEIEVVSGWESEVFQHLLRLNLKKGSQNNNQFELLSNQNENCEIIEIITENNEHLSNQLLESPTKPYESKREDIPKESIKETNTEIAVYRATSYETVEREYCSLHGKRSLSGKDREVIEMFSLNGIPINFIIQRMRETYAKKIERGETVNSFAYYERPILDSWRTLNTTKATPTMREQPSRYQSRQERQNEMLLLAIREELDDTE</sequence>
<dbReference type="Gene3D" id="1.10.10.10">
    <property type="entry name" value="Winged helix-like DNA-binding domain superfamily/Winged helix DNA-binding domain"/>
    <property type="match status" value="1"/>
</dbReference>
<proteinExistence type="predicted"/>
<dbReference type="Proteomes" id="UP000640274">
    <property type="component" value="Unassembled WGS sequence"/>
</dbReference>
<name>A0A934IXJ3_9BACL</name>
<reference evidence="2" key="1">
    <citation type="submission" date="2020-12" db="EMBL/GenBank/DDBJ databases">
        <authorList>
            <person name="Huq M.A."/>
        </authorList>
    </citation>
    <scope>NUCLEOTIDE SEQUENCE</scope>
    <source>
        <strain evidence="2">MAHUQ-46</strain>
    </source>
</reference>
<evidence type="ECO:0000259" key="1">
    <source>
        <dbReference type="Pfam" id="PF04492"/>
    </source>
</evidence>
<organism evidence="2 3">
    <name type="scientific">Paenibacillus roseus</name>
    <dbReference type="NCBI Taxonomy" id="2798579"/>
    <lineage>
        <taxon>Bacteria</taxon>
        <taxon>Bacillati</taxon>
        <taxon>Bacillota</taxon>
        <taxon>Bacilli</taxon>
        <taxon>Bacillales</taxon>
        <taxon>Paenibacillaceae</taxon>
        <taxon>Paenibacillus</taxon>
    </lineage>
</organism>
<gene>
    <name evidence="2" type="ORF">JFN88_07255</name>
</gene>
<dbReference type="Pfam" id="PF04492">
    <property type="entry name" value="Phage_rep_O"/>
    <property type="match status" value="1"/>
</dbReference>
<evidence type="ECO:0000313" key="3">
    <source>
        <dbReference type="Proteomes" id="UP000640274"/>
    </source>
</evidence>
<dbReference type="RefSeq" id="WP_199018665.1">
    <property type="nucleotide sequence ID" value="NZ_JAELUP010000019.1"/>
</dbReference>
<evidence type="ECO:0000313" key="2">
    <source>
        <dbReference type="EMBL" id="MBJ6361111.1"/>
    </source>
</evidence>